<dbReference type="EMBL" id="JBELQB010000002">
    <property type="protein sequence ID" value="MFL9836599.1"/>
    <property type="molecule type" value="Genomic_DNA"/>
</dbReference>
<dbReference type="PANTHER" id="PTHR34817:SF1">
    <property type="entry name" value="NUCLEOTIDYLTRANSFERASE"/>
    <property type="match status" value="1"/>
</dbReference>
<comment type="caution">
    <text evidence="1">The sequence shown here is derived from an EMBL/GenBank/DDBJ whole genome shotgun (WGS) entry which is preliminary data.</text>
</comment>
<keyword evidence="2" id="KW-1185">Reference proteome</keyword>
<dbReference type="PANTHER" id="PTHR34817">
    <property type="entry name" value="NUCLEOTIDYLTRANSFERASE"/>
    <property type="match status" value="1"/>
</dbReference>
<dbReference type="Pfam" id="PF10127">
    <property type="entry name" value="RlaP"/>
    <property type="match status" value="1"/>
</dbReference>
<organism evidence="1 2">
    <name type="scientific">Flavobacterium rhizophilum</name>
    <dbReference type="NCBI Taxonomy" id="3163296"/>
    <lineage>
        <taxon>Bacteria</taxon>
        <taxon>Pseudomonadati</taxon>
        <taxon>Bacteroidota</taxon>
        <taxon>Flavobacteriia</taxon>
        <taxon>Flavobacteriales</taxon>
        <taxon>Flavobacteriaceae</taxon>
        <taxon>Flavobacterium</taxon>
    </lineage>
</organism>
<evidence type="ECO:0000313" key="2">
    <source>
        <dbReference type="Proteomes" id="UP001629059"/>
    </source>
</evidence>
<sequence>MTIDDLKKDNLILLEVLSGSKSFGLDTPTSDTDIKGVFYLPKEKIFGLEYIPQVSNESNDIVYYELGRFIELLTKNNPNILEILASPPDCILYKNPIMDKLRLEDFLSKLCKDAFAGYATTQIKKARGLKKKIVNPLPKEKETIIDFCFILEGHNAVPFNNWLKQHNLQQEKCGLSNISNSKGMYALFYDYSGNLKYKGVLQKESSNTVVTSSIPKNEKQLAYLSFNLEAYSSYCKKYREYWDWVEKRNDERYSTNMHHGKNYDSKNMMHTIRLLQSAEQILEKNSLSIKVNNREELLKIKKGEFDYDEILEKANNLLKNIERLYSKSNLPESPDKSKAEDILISMRSILYK</sequence>
<reference evidence="1 2" key="1">
    <citation type="submission" date="2024-06" db="EMBL/GenBank/DDBJ databases">
        <authorList>
            <person name="Kaempfer P."/>
            <person name="Viver T."/>
        </authorList>
    </citation>
    <scope>NUCLEOTIDE SEQUENCE [LARGE SCALE GENOMIC DNA]</scope>
    <source>
        <strain evidence="1 2">ST-75</strain>
    </source>
</reference>
<dbReference type="Proteomes" id="UP001629059">
    <property type="component" value="Unassembled WGS sequence"/>
</dbReference>
<name>A0ABW8Y9G8_9FLAO</name>
<accession>A0ABW8Y9G8</accession>
<evidence type="ECO:0000313" key="1">
    <source>
        <dbReference type="EMBL" id="MFL9836599.1"/>
    </source>
</evidence>
<gene>
    <name evidence="1" type="ORF">ABS768_03760</name>
</gene>
<protein>
    <submittedName>
        <fullName evidence="1">Nucleotidyltransferase domain-containing protein</fullName>
    </submittedName>
</protein>
<dbReference type="InterPro" id="IPR018775">
    <property type="entry name" value="RlaP"/>
</dbReference>
<dbReference type="RefSeq" id="WP_408073626.1">
    <property type="nucleotide sequence ID" value="NZ_JBELQB010000002.1"/>
</dbReference>
<proteinExistence type="predicted"/>